<dbReference type="PANTHER" id="PTHR31190">
    <property type="entry name" value="DNA-BINDING DOMAIN"/>
    <property type="match status" value="1"/>
</dbReference>
<dbReference type="Gene3D" id="3.30.730.10">
    <property type="entry name" value="AP2/ERF domain"/>
    <property type="match status" value="1"/>
</dbReference>
<feature type="domain" description="AP2/ERF" evidence="9">
    <location>
        <begin position="123"/>
        <end position="181"/>
    </location>
</feature>
<organism evidence="10 11">
    <name type="scientific">Macleaya cordata</name>
    <name type="common">Five-seeded plume-poppy</name>
    <name type="synonym">Bocconia cordata</name>
    <dbReference type="NCBI Taxonomy" id="56857"/>
    <lineage>
        <taxon>Eukaryota</taxon>
        <taxon>Viridiplantae</taxon>
        <taxon>Streptophyta</taxon>
        <taxon>Embryophyta</taxon>
        <taxon>Tracheophyta</taxon>
        <taxon>Spermatophyta</taxon>
        <taxon>Magnoliopsida</taxon>
        <taxon>Ranunculales</taxon>
        <taxon>Papaveraceae</taxon>
        <taxon>Papaveroideae</taxon>
        <taxon>Macleaya</taxon>
    </lineage>
</organism>
<evidence type="ECO:0000259" key="9">
    <source>
        <dbReference type="PROSITE" id="PS51032"/>
    </source>
</evidence>
<evidence type="ECO:0000313" key="11">
    <source>
        <dbReference type="Proteomes" id="UP000195402"/>
    </source>
</evidence>
<evidence type="ECO:0000256" key="2">
    <source>
        <dbReference type="ARBA" id="ARBA00022745"/>
    </source>
</evidence>
<dbReference type="PRINTS" id="PR00367">
    <property type="entry name" value="ETHRSPELEMNT"/>
</dbReference>
<dbReference type="FunCoup" id="A0A200Q6R5">
    <property type="interactions" value="14"/>
</dbReference>
<dbReference type="Proteomes" id="UP000195402">
    <property type="component" value="Unassembled WGS sequence"/>
</dbReference>
<comment type="caution">
    <text evidence="10">The sequence shown here is derived from an EMBL/GenBank/DDBJ whole genome shotgun (WGS) entry which is preliminary data.</text>
</comment>
<feature type="region of interest" description="Disordered" evidence="8">
    <location>
        <begin position="55"/>
        <end position="75"/>
    </location>
</feature>
<dbReference type="GO" id="GO:0005634">
    <property type="term" value="C:nucleus"/>
    <property type="evidence" value="ECO:0007669"/>
    <property type="project" value="UniProtKB-SubCell"/>
</dbReference>
<evidence type="ECO:0000256" key="4">
    <source>
        <dbReference type="ARBA" id="ARBA00023125"/>
    </source>
</evidence>
<evidence type="ECO:0000256" key="3">
    <source>
        <dbReference type="ARBA" id="ARBA00023015"/>
    </source>
</evidence>
<dbReference type="InterPro" id="IPR036955">
    <property type="entry name" value="AP2/ERF_dom_sf"/>
</dbReference>
<dbReference type="AlphaFoldDB" id="A0A200Q6R5"/>
<proteinExistence type="predicted"/>
<dbReference type="SMART" id="SM00380">
    <property type="entry name" value="AP2"/>
    <property type="match status" value="1"/>
</dbReference>
<dbReference type="SUPFAM" id="SSF54171">
    <property type="entry name" value="DNA-binding domain"/>
    <property type="match status" value="1"/>
</dbReference>
<keyword evidence="3" id="KW-0805">Transcription regulation</keyword>
<dbReference type="InterPro" id="IPR016177">
    <property type="entry name" value="DNA-bd_dom_sf"/>
</dbReference>
<evidence type="ECO:0000256" key="7">
    <source>
        <dbReference type="ARBA" id="ARBA00023242"/>
    </source>
</evidence>
<dbReference type="Pfam" id="PF00847">
    <property type="entry name" value="AP2"/>
    <property type="match status" value="1"/>
</dbReference>
<accession>A0A200Q6R5</accession>
<dbReference type="GO" id="GO:0003700">
    <property type="term" value="F:DNA-binding transcription factor activity"/>
    <property type="evidence" value="ECO:0007669"/>
    <property type="project" value="InterPro"/>
</dbReference>
<keyword evidence="6" id="KW-0804">Transcription</keyword>
<evidence type="ECO:0000256" key="8">
    <source>
        <dbReference type="SAM" id="MobiDB-lite"/>
    </source>
</evidence>
<evidence type="ECO:0000256" key="5">
    <source>
        <dbReference type="ARBA" id="ARBA00023159"/>
    </source>
</evidence>
<comment type="subcellular location">
    <subcellularLocation>
        <location evidence="1">Nucleus</location>
    </subcellularLocation>
</comment>
<dbReference type="OMA" id="WNNDQKG"/>
<dbReference type="InterPro" id="IPR001471">
    <property type="entry name" value="AP2/ERF_dom"/>
</dbReference>
<keyword evidence="7" id="KW-0539">Nucleus</keyword>
<dbReference type="STRING" id="56857.A0A200Q6R5"/>
<dbReference type="GO" id="GO:0006950">
    <property type="term" value="P:response to stress"/>
    <property type="evidence" value="ECO:0007669"/>
    <property type="project" value="UniProtKB-ARBA"/>
</dbReference>
<protein>
    <submittedName>
        <fullName evidence="10">AP2/ERF domain</fullName>
    </submittedName>
</protein>
<keyword evidence="2" id="KW-0936">Ethylene signaling pathway</keyword>
<sequence length="288" mass="32285">MTSTADLDLIRQHLLGDFASLENYYFTFSSNNIISTNFIHFDSKSEMQETTTTTTLLSSSSSSSHDDSSSTTVIKDRKPSLKISLPNPKKKFELISNFTDQPHNINQVVDDKKVSDSGDQKKHYRGVRRRPWGKYAAEIRDPNRRGTRVWLGTFDTAIEAAKAYDRAAFEMRGNKAIVNFPLEAGKNSDPPANTTTGRKRPRENDVQEQKYDDEVAAEIIKPLKKEMRSTEQPSTTADVSSSIGPLTPSNWTAVWEGFDVVEGGIFNVPLLSPLSPHFSFAYPQLMVL</sequence>
<keyword evidence="5" id="KW-0010">Activator</keyword>
<feature type="compositionally biased region" description="Basic and acidic residues" evidence="8">
    <location>
        <begin position="64"/>
        <end position="75"/>
    </location>
</feature>
<dbReference type="FunFam" id="3.30.730.10:FF:000001">
    <property type="entry name" value="Ethylene-responsive transcription factor 2"/>
    <property type="match status" value="1"/>
</dbReference>
<dbReference type="OrthoDB" id="674504at2759"/>
<dbReference type="GO" id="GO:0009873">
    <property type="term" value="P:ethylene-activated signaling pathway"/>
    <property type="evidence" value="ECO:0007669"/>
    <property type="project" value="UniProtKB-KW"/>
</dbReference>
<keyword evidence="4" id="KW-0238">DNA-binding</keyword>
<gene>
    <name evidence="10" type="ORF">BVC80_8067g4</name>
</gene>
<reference evidence="10 11" key="1">
    <citation type="journal article" date="2017" name="Mol. Plant">
        <title>The Genome of Medicinal Plant Macleaya cordata Provides New Insights into Benzylisoquinoline Alkaloids Metabolism.</title>
        <authorList>
            <person name="Liu X."/>
            <person name="Liu Y."/>
            <person name="Huang P."/>
            <person name="Ma Y."/>
            <person name="Qing Z."/>
            <person name="Tang Q."/>
            <person name="Cao H."/>
            <person name="Cheng P."/>
            <person name="Zheng Y."/>
            <person name="Yuan Z."/>
            <person name="Zhou Y."/>
            <person name="Liu J."/>
            <person name="Tang Z."/>
            <person name="Zhuo Y."/>
            <person name="Zhang Y."/>
            <person name="Yu L."/>
            <person name="Huang J."/>
            <person name="Yang P."/>
            <person name="Peng Q."/>
            <person name="Zhang J."/>
            <person name="Jiang W."/>
            <person name="Zhang Z."/>
            <person name="Lin K."/>
            <person name="Ro D.K."/>
            <person name="Chen X."/>
            <person name="Xiong X."/>
            <person name="Shang Y."/>
            <person name="Huang S."/>
            <person name="Zeng J."/>
        </authorList>
    </citation>
    <scope>NUCLEOTIDE SEQUENCE [LARGE SCALE GENOMIC DNA]</scope>
    <source>
        <strain evidence="11">cv. BLH2017</strain>
        <tissue evidence="10">Root</tissue>
    </source>
</reference>
<evidence type="ECO:0000313" key="10">
    <source>
        <dbReference type="EMBL" id="OVA06114.1"/>
    </source>
</evidence>
<evidence type="ECO:0000256" key="6">
    <source>
        <dbReference type="ARBA" id="ARBA00023163"/>
    </source>
</evidence>
<name>A0A200Q6R5_MACCD</name>
<dbReference type="PROSITE" id="PS51032">
    <property type="entry name" value="AP2_ERF"/>
    <property type="match status" value="1"/>
</dbReference>
<dbReference type="CDD" id="cd00018">
    <property type="entry name" value="AP2"/>
    <property type="match status" value="1"/>
</dbReference>
<evidence type="ECO:0000256" key="1">
    <source>
        <dbReference type="ARBA" id="ARBA00004123"/>
    </source>
</evidence>
<dbReference type="EMBL" id="MVGT01002951">
    <property type="protein sequence ID" value="OVA06114.1"/>
    <property type="molecule type" value="Genomic_DNA"/>
</dbReference>
<keyword evidence="11" id="KW-1185">Reference proteome</keyword>
<feature type="region of interest" description="Disordered" evidence="8">
    <location>
        <begin position="181"/>
        <end position="208"/>
    </location>
</feature>
<dbReference type="InParanoid" id="A0A200Q6R5"/>
<dbReference type="GO" id="GO:0000976">
    <property type="term" value="F:transcription cis-regulatory region binding"/>
    <property type="evidence" value="ECO:0007669"/>
    <property type="project" value="UniProtKB-ARBA"/>
</dbReference>
<dbReference type="InterPro" id="IPR044808">
    <property type="entry name" value="ERF_plant"/>
</dbReference>
<dbReference type="PANTHER" id="PTHR31190:SF499">
    <property type="entry name" value="ETHYLENE-RESPONSIVE TRANSCRIPTION FACTOR ERF105"/>
    <property type="match status" value="1"/>
</dbReference>